<dbReference type="InterPro" id="IPR025649">
    <property type="entry name" value="DUF4360"/>
</dbReference>
<accession>A0A9W8J991</accession>
<sequence>MLKSIFSLLALASVTFAAPGASLEKRVDFPGTPPGFEIGSYSVIGTGCPAASTYWYINPNKTAVGATFSEFFAEAGPGIPISGNRKTCQLAFEVIVPAGFTFSISSVDYRGSYQLDSNVTATQQSTYYFLGETDQATARSTLTGPAGGDDYTFRDTFASPVTSLCNQIVPVLLIDIDIHVSNSANPKAFGSLAVVTDLVSVSDL</sequence>
<evidence type="ECO:0008006" key="4">
    <source>
        <dbReference type="Google" id="ProtNLM"/>
    </source>
</evidence>
<dbReference type="Pfam" id="PF14273">
    <property type="entry name" value="DUF4360"/>
    <property type="match status" value="1"/>
</dbReference>
<gene>
    <name evidence="2" type="ORF">H1R20_g8527</name>
</gene>
<dbReference type="AlphaFoldDB" id="A0A9W8J991"/>
<dbReference type="PANTHER" id="PTHR38847">
    <property type="match status" value="1"/>
</dbReference>
<feature type="signal peptide" evidence="1">
    <location>
        <begin position="1"/>
        <end position="17"/>
    </location>
</feature>
<dbReference type="PANTHER" id="PTHR38847:SF1">
    <property type="entry name" value="PSEUDOURIDINE SYNTHASE RSUA_RLUA-LIKE DOMAIN-CONTAINING PROTEIN"/>
    <property type="match status" value="1"/>
</dbReference>
<protein>
    <recommendedName>
        <fullName evidence="4">Secreted protein</fullName>
    </recommendedName>
</protein>
<evidence type="ECO:0000256" key="1">
    <source>
        <dbReference type="SAM" id="SignalP"/>
    </source>
</evidence>
<proteinExistence type="predicted"/>
<dbReference type="Proteomes" id="UP001140091">
    <property type="component" value="Unassembled WGS sequence"/>
</dbReference>
<keyword evidence="3" id="KW-1185">Reference proteome</keyword>
<name>A0A9W8J991_9AGAR</name>
<evidence type="ECO:0000313" key="3">
    <source>
        <dbReference type="Proteomes" id="UP001140091"/>
    </source>
</evidence>
<evidence type="ECO:0000313" key="2">
    <source>
        <dbReference type="EMBL" id="KAJ2928603.1"/>
    </source>
</evidence>
<feature type="non-terminal residue" evidence="2">
    <location>
        <position position="1"/>
    </location>
</feature>
<reference evidence="2" key="1">
    <citation type="submission" date="2022-06" db="EMBL/GenBank/DDBJ databases">
        <title>Genome Sequence of Candolleomyces eurysporus.</title>
        <authorList>
            <person name="Buettner E."/>
        </authorList>
    </citation>
    <scope>NUCLEOTIDE SEQUENCE</scope>
    <source>
        <strain evidence="2">VTCC 930004</strain>
    </source>
</reference>
<dbReference type="OrthoDB" id="152248at2759"/>
<keyword evidence="1" id="KW-0732">Signal</keyword>
<comment type="caution">
    <text evidence="2">The sequence shown here is derived from an EMBL/GenBank/DDBJ whole genome shotgun (WGS) entry which is preliminary data.</text>
</comment>
<feature type="chain" id="PRO_5040882522" description="Secreted protein" evidence="1">
    <location>
        <begin position="18"/>
        <end position="204"/>
    </location>
</feature>
<organism evidence="2 3">
    <name type="scientific">Candolleomyces eurysporus</name>
    <dbReference type="NCBI Taxonomy" id="2828524"/>
    <lineage>
        <taxon>Eukaryota</taxon>
        <taxon>Fungi</taxon>
        <taxon>Dikarya</taxon>
        <taxon>Basidiomycota</taxon>
        <taxon>Agaricomycotina</taxon>
        <taxon>Agaricomycetes</taxon>
        <taxon>Agaricomycetidae</taxon>
        <taxon>Agaricales</taxon>
        <taxon>Agaricineae</taxon>
        <taxon>Psathyrellaceae</taxon>
        <taxon>Candolleomyces</taxon>
    </lineage>
</organism>
<dbReference type="EMBL" id="JANBPK010000922">
    <property type="protein sequence ID" value="KAJ2928603.1"/>
    <property type="molecule type" value="Genomic_DNA"/>
</dbReference>